<dbReference type="InterPro" id="IPR050570">
    <property type="entry name" value="Cell_wall_metabolism_enzyme"/>
</dbReference>
<dbReference type="KEGG" id="salh:HMF8227_00104"/>
<keyword evidence="2" id="KW-0732">Signal</keyword>
<evidence type="ECO:0000256" key="2">
    <source>
        <dbReference type="SAM" id="SignalP"/>
    </source>
</evidence>
<dbReference type="Proteomes" id="UP000245728">
    <property type="component" value="Chromosome"/>
</dbReference>
<dbReference type="SUPFAM" id="SSF51261">
    <property type="entry name" value="Duplicated hybrid motif"/>
    <property type="match status" value="1"/>
</dbReference>
<accession>A0A2S2DZA6</accession>
<keyword evidence="5" id="KW-1185">Reference proteome</keyword>
<dbReference type="Gene3D" id="2.70.70.10">
    <property type="entry name" value="Glucose Permease (Domain IIA)"/>
    <property type="match status" value="1"/>
</dbReference>
<dbReference type="CDD" id="cd12797">
    <property type="entry name" value="M23_peptidase"/>
    <property type="match status" value="1"/>
</dbReference>
<dbReference type="OrthoDB" id="9805070at2"/>
<dbReference type="EMBL" id="CP029347">
    <property type="protein sequence ID" value="AWL10612.1"/>
    <property type="molecule type" value="Genomic_DNA"/>
</dbReference>
<feature type="compositionally biased region" description="Gly residues" evidence="1">
    <location>
        <begin position="71"/>
        <end position="82"/>
    </location>
</feature>
<dbReference type="Pfam" id="PF01551">
    <property type="entry name" value="Peptidase_M23"/>
    <property type="match status" value="1"/>
</dbReference>
<dbReference type="GO" id="GO:0004222">
    <property type="term" value="F:metalloendopeptidase activity"/>
    <property type="evidence" value="ECO:0007669"/>
    <property type="project" value="TreeGrafter"/>
</dbReference>
<name>A0A2S2DZA6_9ALTE</name>
<evidence type="ECO:0000313" key="4">
    <source>
        <dbReference type="EMBL" id="AWL10612.1"/>
    </source>
</evidence>
<organism evidence="4 5">
    <name type="scientific">Saliniradius amylolyticus</name>
    <dbReference type="NCBI Taxonomy" id="2183582"/>
    <lineage>
        <taxon>Bacteria</taxon>
        <taxon>Pseudomonadati</taxon>
        <taxon>Pseudomonadota</taxon>
        <taxon>Gammaproteobacteria</taxon>
        <taxon>Alteromonadales</taxon>
        <taxon>Alteromonadaceae</taxon>
        <taxon>Saliniradius</taxon>
    </lineage>
</organism>
<reference evidence="4 5" key="1">
    <citation type="submission" date="2018-05" db="EMBL/GenBank/DDBJ databases">
        <title>Salinimonas sp. HMF8227 Genome sequencing and assembly.</title>
        <authorList>
            <person name="Kang H."/>
            <person name="Kang J."/>
            <person name="Cha I."/>
            <person name="Kim H."/>
            <person name="Joh K."/>
        </authorList>
    </citation>
    <scope>NUCLEOTIDE SEQUENCE [LARGE SCALE GENOMIC DNA]</scope>
    <source>
        <strain evidence="4 5">HMF8227</strain>
    </source>
</reference>
<feature type="chain" id="PRO_5015622873" description="M23ase beta-sheet core domain-containing protein" evidence="2">
    <location>
        <begin position="24"/>
        <end position="265"/>
    </location>
</feature>
<proteinExistence type="predicted"/>
<sequence length="265" mass="29330">MRHRKYLCVLWVFPLYYSIPSLASTCGEIVQTKVCTDYTKFASDGTTWTGTTCWYENEYEDHACYEEGGTDDGGSGSTGGTGADNDSSYLGTPVDNDADGQLDCWKDVVKDGDYHLDSGDDFGHRIIDGQDDHHKGIDIQATLGTQIYSPGYGRVRSTAQSTEESPYNGAHVRMRYTTSDGIEYEAVMIHMKKDSVIVNRGDIVKPGQLIGEVNSTGQSSGNHLHFQIYRIYETEIEKGKVKESKKAVDPVSRMGDEQCTKQGVE</sequence>
<dbReference type="RefSeq" id="WP_109338311.1">
    <property type="nucleotide sequence ID" value="NZ_CP029347.1"/>
</dbReference>
<protein>
    <recommendedName>
        <fullName evidence="3">M23ase beta-sheet core domain-containing protein</fullName>
    </recommendedName>
</protein>
<dbReference type="InterPro" id="IPR011055">
    <property type="entry name" value="Dup_hybrid_motif"/>
</dbReference>
<evidence type="ECO:0000313" key="5">
    <source>
        <dbReference type="Proteomes" id="UP000245728"/>
    </source>
</evidence>
<evidence type="ECO:0000256" key="1">
    <source>
        <dbReference type="SAM" id="MobiDB-lite"/>
    </source>
</evidence>
<dbReference type="AlphaFoldDB" id="A0A2S2DZA6"/>
<feature type="signal peptide" evidence="2">
    <location>
        <begin position="1"/>
        <end position="23"/>
    </location>
</feature>
<feature type="domain" description="M23ase beta-sheet core" evidence="3">
    <location>
        <begin position="133"/>
        <end position="230"/>
    </location>
</feature>
<feature type="region of interest" description="Disordered" evidence="1">
    <location>
        <begin position="240"/>
        <end position="265"/>
    </location>
</feature>
<dbReference type="InterPro" id="IPR016047">
    <property type="entry name" value="M23ase_b-sheet_dom"/>
</dbReference>
<dbReference type="PANTHER" id="PTHR21666:SF270">
    <property type="entry name" value="MUREIN HYDROLASE ACTIVATOR ENVC"/>
    <property type="match status" value="1"/>
</dbReference>
<gene>
    <name evidence="4" type="ORF">HMF8227_00104</name>
</gene>
<dbReference type="PANTHER" id="PTHR21666">
    <property type="entry name" value="PEPTIDASE-RELATED"/>
    <property type="match status" value="1"/>
</dbReference>
<feature type="region of interest" description="Disordered" evidence="1">
    <location>
        <begin position="66"/>
        <end position="92"/>
    </location>
</feature>
<evidence type="ECO:0000259" key="3">
    <source>
        <dbReference type="Pfam" id="PF01551"/>
    </source>
</evidence>